<dbReference type="InterPro" id="IPR056924">
    <property type="entry name" value="SH3_Tf2-1"/>
</dbReference>
<comment type="function">
    <text evidence="1">The aspartyl protease (PR) mediates the proteolytic cleavages of the Gag and Gag-Pol polyproteins after assembly of the VLP.</text>
</comment>
<evidence type="ECO:0000256" key="6">
    <source>
        <dbReference type="ARBA" id="ARBA00022741"/>
    </source>
</evidence>
<evidence type="ECO:0000313" key="23">
    <source>
        <dbReference type="Proteomes" id="UP001374535"/>
    </source>
</evidence>
<dbReference type="Pfam" id="PF07727">
    <property type="entry name" value="RVT_2"/>
    <property type="match status" value="1"/>
</dbReference>
<evidence type="ECO:0000256" key="10">
    <source>
        <dbReference type="ARBA" id="ARBA00022840"/>
    </source>
</evidence>
<dbReference type="InterPro" id="IPR001584">
    <property type="entry name" value="Integrase_cat-core"/>
</dbReference>
<evidence type="ECO:0000256" key="11">
    <source>
        <dbReference type="ARBA" id="ARBA00022842"/>
    </source>
</evidence>
<dbReference type="Pfam" id="PF24626">
    <property type="entry name" value="SH3_Tf2-1"/>
    <property type="match status" value="1"/>
</dbReference>
<dbReference type="InterPro" id="IPR025724">
    <property type="entry name" value="GAG-pre-integrase_dom"/>
</dbReference>
<dbReference type="InterPro" id="IPR043502">
    <property type="entry name" value="DNA/RNA_pol_sf"/>
</dbReference>
<keyword evidence="18" id="KW-0862">Zinc</keyword>
<dbReference type="SUPFAM" id="SSF50630">
    <property type="entry name" value="Acid proteases"/>
    <property type="match status" value="1"/>
</dbReference>
<evidence type="ECO:0000256" key="5">
    <source>
        <dbReference type="ARBA" id="ARBA00022723"/>
    </source>
</evidence>
<dbReference type="InterPro" id="IPR012337">
    <property type="entry name" value="RNaseH-like_sf"/>
</dbReference>
<evidence type="ECO:0000259" key="20">
    <source>
        <dbReference type="PROSITE" id="PS50158"/>
    </source>
</evidence>
<keyword evidence="5" id="KW-0479">Metal-binding</keyword>
<dbReference type="CDD" id="cd09272">
    <property type="entry name" value="RNase_HI_RT_Ty1"/>
    <property type="match status" value="1"/>
</dbReference>
<keyword evidence="14" id="KW-0808">Transferase</keyword>
<keyword evidence="2" id="KW-1188">Viral release from host cell</keyword>
<evidence type="ECO:0000256" key="2">
    <source>
        <dbReference type="ARBA" id="ARBA00022612"/>
    </source>
</evidence>
<evidence type="ECO:0000256" key="8">
    <source>
        <dbReference type="ARBA" id="ARBA00022759"/>
    </source>
</evidence>
<dbReference type="CDD" id="cd00303">
    <property type="entry name" value="retropepsin_like"/>
    <property type="match status" value="1"/>
</dbReference>
<evidence type="ECO:0000256" key="14">
    <source>
        <dbReference type="ARBA" id="ARBA00022932"/>
    </source>
</evidence>
<evidence type="ECO:0000256" key="1">
    <source>
        <dbReference type="ARBA" id="ARBA00002180"/>
    </source>
</evidence>
<keyword evidence="9" id="KW-0378">Hydrolase</keyword>
<gene>
    <name evidence="22" type="ORF">V8G54_025160</name>
</gene>
<dbReference type="EMBL" id="CP144694">
    <property type="protein sequence ID" value="WVZ04354.1"/>
    <property type="molecule type" value="Genomic_DNA"/>
</dbReference>
<evidence type="ECO:0000256" key="3">
    <source>
        <dbReference type="ARBA" id="ARBA00022670"/>
    </source>
</evidence>
<keyword evidence="17" id="KW-0511">Multifunctional enzyme</keyword>
<name>A0AAQ3RTV0_VIGMU</name>
<keyword evidence="23" id="KW-1185">Reference proteome</keyword>
<dbReference type="Proteomes" id="UP001374535">
    <property type="component" value="Chromosome 7"/>
</dbReference>
<evidence type="ECO:0000256" key="4">
    <source>
        <dbReference type="ARBA" id="ARBA00022722"/>
    </source>
</evidence>
<dbReference type="PROSITE" id="PS50158">
    <property type="entry name" value="ZF_CCHC"/>
    <property type="match status" value="1"/>
</dbReference>
<keyword evidence="7" id="KW-0064">Aspartyl protease</keyword>
<keyword evidence="10" id="KW-0067">ATP-binding</keyword>
<keyword evidence="3" id="KW-0645">Protease</keyword>
<keyword evidence="16" id="KW-0233">DNA recombination</keyword>
<dbReference type="PROSITE" id="PS50994">
    <property type="entry name" value="INTEGRASE"/>
    <property type="match status" value="1"/>
</dbReference>
<dbReference type="InterPro" id="IPR039537">
    <property type="entry name" value="Retrotran_Ty1/copia-like"/>
</dbReference>
<dbReference type="Pfam" id="PF14223">
    <property type="entry name" value="Retrotran_gag_2"/>
    <property type="match status" value="1"/>
</dbReference>
<keyword evidence="8" id="KW-0255">Endonuclease</keyword>
<dbReference type="PANTHER" id="PTHR42648">
    <property type="entry name" value="TRANSPOSASE, PUTATIVE-RELATED"/>
    <property type="match status" value="1"/>
</dbReference>
<dbReference type="InterPro" id="IPR013103">
    <property type="entry name" value="RVT_2"/>
</dbReference>
<sequence length="1910" mass="217338">MQLRRDKGLCYFCDEKFTFNHKCVNRQHLFLQLEEEDVTEQEIVTDQENVDNCNVSKEAHHLSLHALKGGTSVSTIRFLAYINQLPVQVLVDGGSFDNILQPRIAKFLKLPIEPAPVFRVMVGNGNYMPAERQIQQLKLQAQGHSLVLPVFLLPISGAELILGANWLKTIGPHIDDYAALQLKLLHEGRFITLQGDKELVPTQPQLNHFSRIMSPNIAEIYNRQLLEENLHFATLLQAQGEMDHELAFCYYPHNLPPPRFHDHSISSLEGFKPVKIKHYRCSHSQKEEISELVEGMLKEDYRALNAIPIKDSFSIPTMDELLYSLFSACYFSKFDIRFRYHQILLQIKDRHKTTFSTHHGHSECCNWKDPLFQLDLISAREAWTTRDDILSQLQEKFVTSHDYMKQWVDKKRSNIQLQGDDIALIKLQSYTQQSLALRKHQKLGSKFFGPFEVIAKIESVAYKLHLSDTTKCQPVFHISLLIKFQSNLPHKYLPLPLTTLEFGPIVQPWKILKCRLITRVITSNQQKWAISDPKVDTSEDLEEVKEAYLLFNLEDKVVFDGEGNETIHAIITLTHMSLIAYGIGALLNNGSGIASSQLPIFKGINYQFWSLKMKTLFKSQELWGFVEEGFEDDQPPAPDQRLRENRKKDSKALFMIQQALDDEIFPRIASATTSKMAWDTLKQEYLGDKKVITVRLQSLRREFETALMTDKESVQEYLSRVSTVVQQMRSYGETMTNEHVVGKVLRSLTNKYDHVVAAIEESKDMANYTFDELMGSLQAHEERLNRNGEKKEEKAFHVKGESSNKEKTGQWQFSGRGRGRACSRGRGRGRGQNKEGKEQSYKGPLKCYYCKKPGHKEASCWKKEEDEQKGDQKSNFVENEQKLFLAQSAAGNDAGGGVWYVDSGCSNHMSSTKSMFRELNESLKSKVRLGDGKQLEVEGRGTIEIKTEQGNTKLLYDVQYVPNLAHNLLSVGQLLNSGYSVLFDNDFCLICDKKSKEVVVKIIMGRNRMFPLDLSRNMSKALIVKEDIDAKLWHLRYGHLNVQGLKLLSSKDMVQGLPKIGELELCEGCLYGKQSKGPFPSGRAWRASESLELLHADLCGPMQTVSLGGSKYFLLITDDYSRMSWVYFLKAKSEAFEKFKIFKAMVEKQSGLYVKALRTDRGGEFLSNEFITFCEEQGIRRELTAPYTPEQNGVAERKNRTVVEMARSMLKAKGVPNNLWCEAVATAVYILNVSPTKAVMNMTPFEAWRGKKPSVSHLRVFGCTAYALVDLRSKLDDKSLKCVFIGYSTQSKAYRLYNPLTSKVMVSRNVVFDENAGWNWEQRESCDSTLQKTVGTDDSGVDLIVPTDDQQSPSPPTTPTSTNHSSSSSSSSPRRYRTLADLYANCDFALMATDPTSFDEAKDDIEWQDAMKEEIKSIQKNETWKLVDLPEEKNVIGLKWVFRTKLNPDGSIKKHKARLVAKGYAQQEGIDFEETFSPVARFETIRVILALAAQWKLDVFQLDVKSAFLNGDLQEEVFVEQPLGFVKDGEEGKVYKLQKALYGLKQAPRAWYTKIDSFFRQNQFERSENEPTLYVKKEGLNGFIVVCLYVDDIIYFSSSQKLLNEFKASMMEQFEMTDLGLLQYFSGLEVKQGEDGIFLCQKKYAEDLLKKFSMEKCEIVKTPMNSNEKLQKEDGTGKADEKLFRSLVGGLNYLTHTRPDIAHSVSVVSRYMHSPSKQQLGAAKRILKYVAGSTRYGILYEHVSEFKLVGYTDSDWAGSLDDRKSTSGSVFSLGSGAITWSSKKQDTVALSSSEAEYVAAGAAARQAVWLRKLLKDLCCEQEGATEIWCDNRSAIAITRNPAFHARTKHIEVQHHFIRKLTSEETIVLRFCSTNVQNADLFTKALTQAKHQFFMEKIGMYEFELRGGVAT</sequence>
<evidence type="ECO:0000256" key="9">
    <source>
        <dbReference type="ARBA" id="ARBA00022801"/>
    </source>
</evidence>
<dbReference type="PANTHER" id="PTHR42648:SF11">
    <property type="entry name" value="TRANSPOSON TY4-P GAG-POL POLYPROTEIN"/>
    <property type="match status" value="1"/>
</dbReference>
<dbReference type="GO" id="GO:0006508">
    <property type="term" value="P:proteolysis"/>
    <property type="evidence" value="ECO:0007669"/>
    <property type="project" value="UniProtKB-KW"/>
</dbReference>
<dbReference type="GO" id="GO:0004519">
    <property type="term" value="F:endonuclease activity"/>
    <property type="evidence" value="ECO:0007669"/>
    <property type="project" value="UniProtKB-KW"/>
</dbReference>
<evidence type="ECO:0000256" key="16">
    <source>
        <dbReference type="ARBA" id="ARBA00023172"/>
    </source>
</evidence>
<dbReference type="Pfam" id="PF22936">
    <property type="entry name" value="Pol_BBD"/>
    <property type="match status" value="1"/>
</dbReference>
<dbReference type="GO" id="GO:0003887">
    <property type="term" value="F:DNA-directed DNA polymerase activity"/>
    <property type="evidence" value="ECO:0007669"/>
    <property type="project" value="UniProtKB-KW"/>
</dbReference>
<dbReference type="InterPro" id="IPR057670">
    <property type="entry name" value="SH3_retrovirus"/>
</dbReference>
<dbReference type="InterPro" id="IPR054722">
    <property type="entry name" value="PolX-like_BBD"/>
</dbReference>
<feature type="region of interest" description="Disordered" evidence="19">
    <location>
        <begin position="785"/>
        <end position="840"/>
    </location>
</feature>
<evidence type="ECO:0000259" key="21">
    <source>
        <dbReference type="PROSITE" id="PS50994"/>
    </source>
</evidence>
<keyword evidence="13" id="KW-0695">RNA-directed DNA polymerase</keyword>
<evidence type="ECO:0000313" key="22">
    <source>
        <dbReference type="EMBL" id="WVZ04354.1"/>
    </source>
</evidence>
<dbReference type="GO" id="GO:0004190">
    <property type="term" value="F:aspartic-type endopeptidase activity"/>
    <property type="evidence" value="ECO:0007669"/>
    <property type="project" value="UniProtKB-KW"/>
</dbReference>
<keyword evidence="15" id="KW-0917">Virion maturation</keyword>
<organism evidence="22 23">
    <name type="scientific">Vigna mungo</name>
    <name type="common">Black gram</name>
    <name type="synonym">Phaseolus mungo</name>
    <dbReference type="NCBI Taxonomy" id="3915"/>
    <lineage>
        <taxon>Eukaryota</taxon>
        <taxon>Viridiplantae</taxon>
        <taxon>Streptophyta</taxon>
        <taxon>Embryophyta</taxon>
        <taxon>Tracheophyta</taxon>
        <taxon>Spermatophyta</taxon>
        <taxon>Magnoliopsida</taxon>
        <taxon>eudicotyledons</taxon>
        <taxon>Gunneridae</taxon>
        <taxon>Pentapetalae</taxon>
        <taxon>rosids</taxon>
        <taxon>fabids</taxon>
        <taxon>Fabales</taxon>
        <taxon>Fabaceae</taxon>
        <taxon>Papilionoideae</taxon>
        <taxon>50 kb inversion clade</taxon>
        <taxon>NPAAA clade</taxon>
        <taxon>indigoferoid/millettioid clade</taxon>
        <taxon>Phaseoleae</taxon>
        <taxon>Vigna</taxon>
    </lineage>
</organism>
<evidence type="ECO:0000256" key="15">
    <source>
        <dbReference type="ARBA" id="ARBA00023113"/>
    </source>
</evidence>
<dbReference type="GO" id="GO:0003964">
    <property type="term" value="F:RNA-directed DNA polymerase activity"/>
    <property type="evidence" value="ECO:0007669"/>
    <property type="project" value="UniProtKB-KW"/>
</dbReference>
<dbReference type="Gene3D" id="3.30.70.270">
    <property type="match status" value="1"/>
</dbReference>
<dbReference type="Pfam" id="PF25597">
    <property type="entry name" value="SH3_retrovirus"/>
    <property type="match status" value="1"/>
</dbReference>
<keyword evidence="6" id="KW-0547">Nucleotide-binding</keyword>
<dbReference type="Gene3D" id="3.30.420.10">
    <property type="entry name" value="Ribonuclease H-like superfamily/Ribonuclease H"/>
    <property type="match status" value="1"/>
</dbReference>
<evidence type="ECO:0000256" key="19">
    <source>
        <dbReference type="SAM" id="MobiDB-lite"/>
    </source>
</evidence>
<evidence type="ECO:0000256" key="12">
    <source>
        <dbReference type="ARBA" id="ARBA00022908"/>
    </source>
</evidence>
<protein>
    <submittedName>
        <fullName evidence="22">Uncharacterized protein</fullName>
    </submittedName>
</protein>
<dbReference type="Gene3D" id="3.10.10.10">
    <property type="entry name" value="HIV Type 1 Reverse Transcriptase, subunit A, domain 1"/>
    <property type="match status" value="1"/>
</dbReference>
<feature type="domain" description="CCHC-type" evidence="20">
    <location>
        <begin position="846"/>
        <end position="860"/>
    </location>
</feature>
<dbReference type="InterPro" id="IPR036397">
    <property type="entry name" value="RNaseH_sf"/>
</dbReference>
<evidence type="ECO:0000256" key="7">
    <source>
        <dbReference type="ARBA" id="ARBA00022750"/>
    </source>
</evidence>
<dbReference type="GO" id="GO:0006310">
    <property type="term" value="P:DNA recombination"/>
    <property type="evidence" value="ECO:0007669"/>
    <property type="project" value="UniProtKB-KW"/>
</dbReference>
<dbReference type="GO" id="GO:0015074">
    <property type="term" value="P:DNA integration"/>
    <property type="evidence" value="ECO:0007669"/>
    <property type="project" value="UniProtKB-KW"/>
</dbReference>
<evidence type="ECO:0000256" key="17">
    <source>
        <dbReference type="ARBA" id="ARBA00023268"/>
    </source>
</evidence>
<evidence type="ECO:0000256" key="13">
    <source>
        <dbReference type="ARBA" id="ARBA00022918"/>
    </source>
</evidence>
<feature type="compositionally biased region" description="Basic residues" evidence="19">
    <location>
        <begin position="817"/>
        <end position="831"/>
    </location>
</feature>
<feature type="domain" description="Integrase catalytic" evidence="21">
    <location>
        <begin position="1076"/>
        <end position="1252"/>
    </location>
</feature>
<dbReference type="SUPFAM" id="SSF56672">
    <property type="entry name" value="DNA/RNA polymerases"/>
    <property type="match status" value="2"/>
</dbReference>
<feature type="compositionally biased region" description="Low complexity" evidence="19">
    <location>
        <begin position="1359"/>
        <end position="1373"/>
    </location>
</feature>
<dbReference type="Pfam" id="PF00665">
    <property type="entry name" value="rve"/>
    <property type="match status" value="1"/>
</dbReference>
<dbReference type="GO" id="GO:0005524">
    <property type="term" value="F:ATP binding"/>
    <property type="evidence" value="ECO:0007669"/>
    <property type="project" value="UniProtKB-KW"/>
</dbReference>
<keyword evidence="12" id="KW-0229">DNA integration</keyword>
<keyword evidence="14" id="KW-0548">Nucleotidyltransferase</keyword>
<reference evidence="22 23" key="1">
    <citation type="journal article" date="2023" name="Life. Sci Alliance">
        <title>Evolutionary insights into 3D genome organization and epigenetic landscape of Vigna mungo.</title>
        <authorList>
            <person name="Junaid A."/>
            <person name="Singh B."/>
            <person name="Bhatia S."/>
        </authorList>
    </citation>
    <scope>NUCLEOTIDE SEQUENCE [LARGE SCALE GENOMIC DNA]</scope>
    <source>
        <strain evidence="22">Urdbean</strain>
    </source>
</reference>
<dbReference type="GO" id="GO:0003676">
    <property type="term" value="F:nucleic acid binding"/>
    <property type="evidence" value="ECO:0007669"/>
    <property type="project" value="InterPro"/>
</dbReference>
<dbReference type="InterPro" id="IPR021109">
    <property type="entry name" value="Peptidase_aspartic_dom_sf"/>
</dbReference>
<keyword evidence="11" id="KW-0460">Magnesium</keyword>
<dbReference type="Pfam" id="PF13976">
    <property type="entry name" value="gag_pre-integrs"/>
    <property type="match status" value="1"/>
</dbReference>
<keyword evidence="14" id="KW-0239">DNA-directed DNA polymerase</keyword>
<dbReference type="InterPro" id="IPR043128">
    <property type="entry name" value="Rev_trsase/Diguanyl_cyclase"/>
</dbReference>
<dbReference type="GO" id="GO:0008270">
    <property type="term" value="F:zinc ion binding"/>
    <property type="evidence" value="ECO:0007669"/>
    <property type="project" value="UniProtKB-KW"/>
</dbReference>
<feature type="compositionally biased region" description="Basic and acidic residues" evidence="19">
    <location>
        <begin position="785"/>
        <end position="808"/>
    </location>
</feature>
<dbReference type="InterPro" id="IPR001878">
    <property type="entry name" value="Znf_CCHC"/>
</dbReference>
<accession>A0AAQ3RTV0</accession>
<keyword evidence="18" id="KW-0863">Zinc-finger</keyword>
<dbReference type="SUPFAM" id="SSF53098">
    <property type="entry name" value="Ribonuclease H-like"/>
    <property type="match status" value="1"/>
</dbReference>
<evidence type="ECO:0000256" key="18">
    <source>
        <dbReference type="PROSITE-ProRule" id="PRU00047"/>
    </source>
</evidence>
<dbReference type="Gene3D" id="2.40.70.10">
    <property type="entry name" value="Acid Proteases"/>
    <property type="match status" value="1"/>
</dbReference>
<feature type="region of interest" description="Disordered" evidence="19">
    <location>
        <begin position="1337"/>
        <end position="1374"/>
    </location>
</feature>
<keyword evidence="4" id="KW-0540">Nuclease</keyword>
<proteinExistence type="predicted"/>